<evidence type="ECO:0000256" key="3">
    <source>
        <dbReference type="ARBA" id="ARBA00022676"/>
    </source>
</evidence>
<comment type="subcellular location">
    <subcellularLocation>
        <location evidence="1">Cell membrane</location>
        <topology evidence="1">Multi-pass membrane protein</topology>
    </subcellularLocation>
</comment>
<proteinExistence type="predicted"/>
<accession>A0A6P2BQA4</accession>
<feature type="domain" description="ArnT-like N-terminal" evidence="10">
    <location>
        <begin position="158"/>
        <end position="262"/>
    </location>
</feature>
<feature type="transmembrane region" description="Helical" evidence="9">
    <location>
        <begin position="73"/>
        <end position="91"/>
    </location>
</feature>
<feature type="transmembrane region" description="Helical" evidence="9">
    <location>
        <begin position="369"/>
        <end position="387"/>
    </location>
</feature>
<evidence type="ECO:0000256" key="8">
    <source>
        <dbReference type="SAM" id="MobiDB-lite"/>
    </source>
</evidence>
<feature type="transmembrane region" description="Helical" evidence="9">
    <location>
        <begin position="156"/>
        <end position="174"/>
    </location>
</feature>
<dbReference type="GO" id="GO:0016763">
    <property type="term" value="F:pentosyltransferase activity"/>
    <property type="evidence" value="ECO:0007669"/>
    <property type="project" value="TreeGrafter"/>
</dbReference>
<gene>
    <name evidence="11" type="ORF">EAS64_37720</name>
</gene>
<feature type="compositionally biased region" description="Low complexity" evidence="8">
    <location>
        <begin position="28"/>
        <end position="42"/>
    </location>
</feature>
<feature type="transmembrane region" description="Helical" evidence="9">
    <location>
        <begin position="277"/>
        <end position="299"/>
    </location>
</feature>
<keyword evidence="7 9" id="KW-0472">Membrane</keyword>
<evidence type="ECO:0000256" key="2">
    <source>
        <dbReference type="ARBA" id="ARBA00022475"/>
    </source>
</evidence>
<keyword evidence="3" id="KW-0328">Glycosyltransferase</keyword>
<dbReference type="OrthoDB" id="5485682at2"/>
<evidence type="ECO:0000256" key="7">
    <source>
        <dbReference type="ARBA" id="ARBA00023136"/>
    </source>
</evidence>
<dbReference type="GO" id="GO:0006493">
    <property type="term" value="P:protein O-linked glycosylation"/>
    <property type="evidence" value="ECO:0007669"/>
    <property type="project" value="InterPro"/>
</dbReference>
<feature type="transmembrane region" description="Helical" evidence="9">
    <location>
        <begin position="394"/>
        <end position="417"/>
    </location>
</feature>
<dbReference type="PANTHER" id="PTHR33908:SF11">
    <property type="entry name" value="MEMBRANE PROTEIN"/>
    <property type="match status" value="1"/>
</dbReference>
<evidence type="ECO:0000256" key="6">
    <source>
        <dbReference type="ARBA" id="ARBA00022989"/>
    </source>
</evidence>
<protein>
    <submittedName>
        <fullName evidence="11">Phospholipid carrier-dependent glycosyltransferase</fullName>
    </submittedName>
</protein>
<dbReference type="InterPro" id="IPR003342">
    <property type="entry name" value="ArnT-like_N"/>
</dbReference>
<evidence type="ECO:0000256" key="9">
    <source>
        <dbReference type="SAM" id="Phobius"/>
    </source>
</evidence>
<reference evidence="11 12" key="1">
    <citation type="submission" date="2018-11" db="EMBL/GenBank/DDBJ databases">
        <title>Trebonia kvetii gen.nov., sp.nov., a novel acidophilic actinobacterium, and proposal of the new actinobacterial family Treboniaceae fam. nov.</title>
        <authorList>
            <person name="Rapoport D."/>
            <person name="Sagova-Mareckova M."/>
            <person name="Sedlacek I."/>
            <person name="Provaznik J."/>
            <person name="Kralova S."/>
            <person name="Pavlinic D."/>
            <person name="Benes V."/>
            <person name="Kopecky J."/>
        </authorList>
    </citation>
    <scope>NUCLEOTIDE SEQUENCE [LARGE SCALE GENOMIC DNA]</scope>
    <source>
        <strain evidence="11 12">15Tr583</strain>
    </source>
</reference>
<dbReference type="GO" id="GO:0000030">
    <property type="term" value="F:mannosyltransferase activity"/>
    <property type="evidence" value="ECO:0007669"/>
    <property type="project" value="InterPro"/>
</dbReference>
<name>A0A6P2BQA4_9ACTN</name>
<dbReference type="InterPro" id="IPR050297">
    <property type="entry name" value="LipidA_mod_glycosyltrf_83"/>
</dbReference>
<dbReference type="AlphaFoldDB" id="A0A6P2BQA4"/>
<sequence length="598" mass="60461">MVGPGDAACDGKLGPSSPPVPVPPRSVPMPAVRRAKDGTPVGSAGGGPDGAGSAREGAGAAGRGFLLRVPSSAGLVILAATALALALRLFLVTRPGFLTSGQVEYDDGVYLGAALRLLHGAMPYKDYAFVQPPGIIVVGLPGALIGSLTSQAGGLAVARLLSVLASTACVPLAGRLVRHRGALVCAVTAGLLAVYPADILAARTLLLEPWMNLACLLAATAAFREGRLASPRWLAVAGVALGCGVAIKFWAAIPAAALLAVCLIARPEPGASRLRRGGALLGGSVGGFAVLAGPFALAAPGAFVHQTLLYQVSRVGEYTPVSLRLAHLTGLIDVLSRSGKLTVPGTTGHTLFSMGAEASTHIVAAGWKAYAVAAIAIVVIAAGYLIVPRRRTPLEWFALVTAAAAAAAILGYSAFFYHYPDFPAPWIAITAGAAIGALAGPLRGARARRVLAAAIAVVIVAAGAAEARELSGAHVPDSPAVASALIPKGSCLVADQVSFAIAANRFTAPGPGCPDVVDSLATTLALSGGVSPQGGAGQTAAVVAGWEKIFGQARYVWLSAGAPARIPWTAGLQTWFDGHFRQIAAFPGYGDSKLYVRR</sequence>
<dbReference type="Proteomes" id="UP000460272">
    <property type="component" value="Unassembled WGS sequence"/>
</dbReference>
<keyword evidence="2" id="KW-1003">Cell membrane</keyword>
<evidence type="ECO:0000256" key="5">
    <source>
        <dbReference type="ARBA" id="ARBA00022692"/>
    </source>
</evidence>
<evidence type="ECO:0000259" key="10">
    <source>
        <dbReference type="Pfam" id="PF02366"/>
    </source>
</evidence>
<organism evidence="11 12">
    <name type="scientific">Trebonia kvetii</name>
    <dbReference type="NCBI Taxonomy" id="2480626"/>
    <lineage>
        <taxon>Bacteria</taxon>
        <taxon>Bacillati</taxon>
        <taxon>Actinomycetota</taxon>
        <taxon>Actinomycetes</taxon>
        <taxon>Streptosporangiales</taxon>
        <taxon>Treboniaceae</taxon>
        <taxon>Trebonia</taxon>
    </lineage>
</organism>
<dbReference type="Pfam" id="PF02366">
    <property type="entry name" value="PMT"/>
    <property type="match status" value="1"/>
</dbReference>
<feature type="region of interest" description="Disordered" evidence="8">
    <location>
        <begin position="1"/>
        <end position="55"/>
    </location>
</feature>
<dbReference type="EMBL" id="RPFW01000009">
    <property type="protein sequence ID" value="TVZ00376.1"/>
    <property type="molecule type" value="Genomic_DNA"/>
</dbReference>
<feature type="transmembrane region" description="Helical" evidence="9">
    <location>
        <begin position="423"/>
        <end position="442"/>
    </location>
</feature>
<keyword evidence="12" id="KW-1185">Reference proteome</keyword>
<feature type="transmembrane region" description="Helical" evidence="9">
    <location>
        <begin position="233"/>
        <end position="265"/>
    </location>
</feature>
<dbReference type="GO" id="GO:0009103">
    <property type="term" value="P:lipopolysaccharide biosynthetic process"/>
    <property type="evidence" value="ECO:0007669"/>
    <property type="project" value="UniProtKB-ARBA"/>
</dbReference>
<feature type="compositionally biased region" description="Pro residues" evidence="8">
    <location>
        <begin position="16"/>
        <end position="27"/>
    </location>
</feature>
<dbReference type="PANTHER" id="PTHR33908">
    <property type="entry name" value="MANNOSYLTRANSFERASE YKCB-RELATED"/>
    <property type="match status" value="1"/>
</dbReference>
<keyword evidence="4 11" id="KW-0808">Transferase</keyword>
<comment type="caution">
    <text evidence="11">The sequence shown here is derived from an EMBL/GenBank/DDBJ whole genome shotgun (WGS) entry which is preliminary data.</text>
</comment>
<keyword evidence="5 9" id="KW-0812">Transmembrane</keyword>
<evidence type="ECO:0000256" key="1">
    <source>
        <dbReference type="ARBA" id="ARBA00004651"/>
    </source>
</evidence>
<dbReference type="GO" id="GO:0005886">
    <property type="term" value="C:plasma membrane"/>
    <property type="evidence" value="ECO:0007669"/>
    <property type="project" value="UniProtKB-SubCell"/>
</dbReference>
<evidence type="ECO:0000313" key="12">
    <source>
        <dbReference type="Proteomes" id="UP000460272"/>
    </source>
</evidence>
<keyword evidence="6 9" id="KW-1133">Transmembrane helix</keyword>
<evidence type="ECO:0000256" key="4">
    <source>
        <dbReference type="ARBA" id="ARBA00022679"/>
    </source>
</evidence>
<evidence type="ECO:0000313" key="11">
    <source>
        <dbReference type="EMBL" id="TVZ00376.1"/>
    </source>
</evidence>
<feature type="transmembrane region" description="Helical" evidence="9">
    <location>
        <begin position="181"/>
        <end position="202"/>
    </location>
</feature>